<dbReference type="AlphaFoldDB" id="A0A369AQZ9"/>
<evidence type="ECO:0000313" key="3">
    <source>
        <dbReference type="EMBL" id="RCX11799.1"/>
    </source>
</evidence>
<dbReference type="PANTHER" id="PTHR11236">
    <property type="entry name" value="AMINOBENZOATE/ANTHRANILATE SYNTHASE"/>
    <property type="match status" value="1"/>
</dbReference>
<reference evidence="3 4" key="1">
    <citation type="submission" date="2018-07" db="EMBL/GenBank/DDBJ databases">
        <title>Genomic Encyclopedia of Type Strains, Phase IV (KMG-IV): sequencing the most valuable type-strain genomes for metagenomic binning, comparative biology and taxonomic classification.</title>
        <authorList>
            <person name="Goeker M."/>
        </authorList>
    </citation>
    <scope>NUCLEOTIDE SEQUENCE [LARGE SCALE GENOMIC DNA]</scope>
    <source>
        <strain evidence="3 4">DSM 100911</strain>
    </source>
</reference>
<dbReference type="PRINTS" id="PR00095">
    <property type="entry name" value="ANTSNTHASEI"/>
</dbReference>
<dbReference type="Proteomes" id="UP000252174">
    <property type="component" value="Unassembled WGS sequence"/>
</dbReference>
<proteinExistence type="predicted"/>
<accession>A0A369AQZ9</accession>
<dbReference type="GO" id="GO:0000162">
    <property type="term" value="P:L-tryptophan biosynthetic process"/>
    <property type="evidence" value="ECO:0007669"/>
    <property type="project" value="TreeGrafter"/>
</dbReference>
<dbReference type="GO" id="GO:0046820">
    <property type="term" value="F:4-amino-4-deoxychorismate synthase activity"/>
    <property type="evidence" value="ECO:0007669"/>
    <property type="project" value="TreeGrafter"/>
</dbReference>
<evidence type="ECO:0000259" key="2">
    <source>
        <dbReference type="Pfam" id="PF00425"/>
    </source>
</evidence>
<feature type="region of interest" description="Disordered" evidence="1">
    <location>
        <begin position="407"/>
        <end position="426"/>
    </location>
</feature>
<dbReference type="InterPro" id="IPR019999">
    <property type="entry name" value="Anth_synth_I-like"/>
</dbReference>
<name>A0A369AQZ9_9BURK</name>
<dbReference type="Gene3D" id="3.60.120.10">
    <property type="entry name" value="Anthranilate synthase"/>
    <property type="match status" value="1"/>
</dbReference>
<dbReference type="OrthoDB" id="9803598at2"/>
<gene>
    <name evidence="3" type="ORF">DFR45_101329</name>
</gene>
<dbReference type="InterPro" id="IPR005801">
    <property type="entry name" value="ADC_synthase"/>
</dbReference>
<dbReference type="Pfam" id="PF00425">
    <property type="entry name" value="Chorismate_bind"/>
    <property type="match status" value="1"/>
</dbReference>
<sequence length="426" mass="45057">MTQNFSALIDFANPYDAAAPRLRHAFATPRALWVARTPDEVRAVLAAVQAAAQQGAWCVGFVRYEAAPAFDAALTTHAADGPLAWFAVHDAPLPWPAQVAHPATPAHPPALHWQHLPERAAFDQAFAAIAQAIARGESYQINLTAQLRGRWQGAAGLSTSSTASSAASPTTTRSAARALFAALQRAQPGGYAAWLDAGEEQVLSVSPELFFDWQGTRILTRPMKGTAARGTTPAEDAARAAALRASPKERAENVMIVDLLRNDLSRIAEPHSVQVPALFRTEALPSVWQMTSDVQARTRPGTGLADVFAALFPCGSVTGAPKVRAMQIIRALEPGPRGIYCGAIGVVRPANTADGGIHATFNVAIRTVVLRAGEARCGIGSGITADATAEGEWQEWQHKRAFLTGCSPAAKSPAGAHSVPDPENTR</sequence>
<dbReference type="PANTHER" id="PTHR11236:SF50">
    <property type="entry name" value="AMINODEOXYCHORISMATE SYNTHASE COMPONENT 1"/>
    <property type="match status" value="1"/>
</dbReference>
<comment type="caution">
    <text evidence="3">The sequence shown here is derived from an EMBL/GenBank/DDBJ whole genome shotgun (WGS) entry which is preliminary data.</text>
</comment>
<dbReference type="SUPFAM" id="SSF56322">
    <property type="entry name" value="ADC synthase"/>
    <property type="match status" value="1"/>
</dbReference>
<feature type="domain" description="Chorismate-utilising enzyme C-terminal" evidence="2">
    <location>
        <begin position="119"/>
        <end position="399"/>
    </location>
</feature>
<evidence type="ECO:0000313" key="4">
    <source>
        <dbReference type="Proteomes" id="UP000252174"/>
    </source>
</evidence>
<organism evidence="3 4">
    <name type="scientific">Extensimonas vulgaris</name>
    <dbReference type="NCBI Taxonomy" id="1031594"/>
    <lineage>
        <taxon>Bacteria</taxon>
        <taxon>Pseudomonadati</taxon>
        <taxon>Pseudomonadota</taxon>
        <taxon>Betaproteobacteria</taxon>
        <taxon>Burkholderiales</taxon>
        <taxon>Comamonadaceae</taxon>
        <taxon>Extensimonas</taxon>
    </lineage>
</organism>
<keyword evidence="4" id="KW-1185">Reference proteome</keyword>
<dbReference type="EMBL" id="QPJU01000001">
    <property type="protein sequence ID" value="RCX11799.1"/>
    <property type="molecule type" value="Genomic_DNA"/>
</dbReference>
<evidence type="ECO:0000256" key="1">
    <source>
        <dbReference type="SAM" id="MobiDB-lite"/>
    </source>
</evidence>
<dbReference type="InterPro" id="IPR015890">
    <property type="entry name" value="Chorismate_C"/>
</dbReference>
<protein>
    <submittedName>
        <fullName evidence="3">Chorismate binding enzyme</fullName>
    </submittedName>
</protein>